<dbReference type="EMBL" id="SOBH01000001">
    <property type="protein sequence ID" value="TDT77823.1"/>
    <property type="molecule type" value="Genomic_DNA"/>
</dbReference>
<comment type="caution">
    <text evidence="1">The sequence shown here is derived from an EMBL/GenBank/DDBJ whole genome shotgun (WGS) entry which is preliminary data.</text>
</comment>
<name>A0A4R7LP13_9RHOB</name>
<sequence>MNILALFAGNSARSNPPVMDTVIAVCGNAARET</sequence>
<organism evidence="1 2">
    <name type="scientific">Litoreibacter halocynthiae</name>
    <dbReference type="NCBI Taxonomy" id="1242689"/>
    <lineage>
        <taxon>Bacteria</taxon>
        <taxon>Pseudomonadati</taxon>
        <taxon>Pseudomonadota</taxon>
        <taxon>Alphaproteobacteria</taxon>
        <taxon>Rhodobacterales</taxon>
        <taxon>Roseobacteraceae</taxon>
        <taxon>Litoreibacter</taxon>
    </lineage>
</organism>
<proteinExistence type="predicted"/>
<dbReference type="AlphaFoldDB" id="A0A4R7LP13"/>
<protein>
    <submittedName>
        <fullName evidence="1">Uncharacterized protein</fullName>
    </submittedName>
</protein>
<evidence type="ECO:0000313" key="2">
    <source>
        <dbReference type="Proteomes" id="UP000294563"/>
    </source>
</evidence>
<accession>A0A4R7LP13</accession>
<gene>
    <name evidence="1" type="ORF">BDE40_1122</name>
</gene>
<keyword evidence="2" id="KW-1185">Reference proteome</keyword>
<evidence type="ECO:0000313" key="1">
    <source>
        <dbReference type="EMBL" id="TDT77823.1"/>
    </source>
</evidence>
<dbReference type="Proteomes" id="UP000294563">
    <property type="component" value="Unassembled WGS sequence"/>
</dbReference>
<reference evidence="1 2" key="1">
    <citation type="submission" date="2019-03" db="EMBL/GenBank/DDBJ databases">
        <title>Genomic Encyclopedia of Archaeal and Bacterial Type Strains, Phase II (KMG-II): from individual species to whole genera.</title>
        <authorList>
            <person name="Goeker M."/>
        </authorList>
    </citation>
    <scope>NUCLEOTIDE SEQUENCE [LARGE SCALE GENOMIC DNA]</scope>
    <source>
        <strain evidence="1 2">DSM 29467</strain>
    </source>
</reference>